<reference evidence="2 3" key="1">
    <citation type="submission" date="2019-01" db="EMBL/GenBank/DDBJ databases">
        <authorList>
            <person name="Ferrante I. M."/>
        </authorList>
    </citation>
    <scope>NUCLEOTIDE SEQUENCE [LARGE SCALE GENOMIC DNA]</scope>
    <source>
        <strain evidence="2 3">B856</strain>
    </source>
</reference>
<proteinExistence type="predicted"/>
<sequence length="412" mass="45616">MDGKPYAIRSTNGPNVLYDLLSDTDKGKSVEEIARTYAGLECAVALDPIILSPEEISEANKSQFDLHIPELCEDKSHICLKLDTSDTSMGGSKFDLEFYLNGGTSGSVAPTTNLETGGSSDPRLLKAMASATGCIQEGIKENVKFDLEGHHGLVNYDATPGDQSPAQQTYQVVLSLRANVGFLGHGTTLAETDGSRQCERRRIRPEVRWKGREKDGFLARLRCRRHKSRLRNRKLQTLQPAKQMGNKILRPVQLRRRAVHPVEQFEFCPRVLLRTPAPPAPICAGDSNEVPHDGHQGSSSDGDNTFLVNEKTDGGSCSTGPTGTPSSTGRPVTRGHRLPLEKSRDHPVGRKRTKRNETKRNETKRNETATFVVHGRSKRPRIDSARRRKPGHRRHTHGQSSIWDTQANPSKQ</sequence>
<feature type="compositionally biased region" description="Low complexity" evidence="1">
    <location>
        <begin position="314"/>
        <end position="329"/>
    </location>
</feature>
<feature type="compositionally biased region" description="Basic and acidic residues" evidence="1">
    <location>
        <begin position="338"/>
        <end position="348"/>
    </location>
</feature>
<evidence type="ECO:0000313" key="2">
    <source>
        <dbReference type="EMBL" id="VEU38600.1"/>
    </source>
</evidence>
<dbReference type="AlphaFoldDB" id="A0A448Z9B6"/>
<evidence type="ECO:0000256" key="1">
    <source>
        <dbReference type="SAM" id="MobiDB-lite"/>
    </source>
</evidence>
<accession>A0A448Z9B6</accession>
<keyword evidence="3" id="KW-1185">Reference proteome</keyword>
<protein>
    <submittedName>
        <fullName evidence="2">Uncharacterized protein</fullName>
    </submittedName>
</protein>
<feature type="region of interest" description="Disordered" evidence="1">
    <location>
        <begin position="282"/>
        <end position="412"/>
    </location>
</feature>
<feature type="compositionally biased region" description="Polar residues" evidence="1">
    <location>
        <begin position="398"/>
        <end position="412"/>
    </location>
</feature>
<organism evidence="2 3">
    <name type="scientific">Pseudo-nitzschia multistriata</name>
    <dbReference type="NCBI Taxonomy" id="183589"/>
    <lineage>
        <taxon>Eukaryota</taxon>
        <taxon>Sar</taxon>
        <taxon>Stramenopiles</taxon>
        <taxon>Ochrophyta</taxon>
        <taxon>Bacillariophyta</taxon>
        <taxon>Bacillariophyceae</taxon>
        <taxon>Bacillariophycidae</taxon>
        <taxon>Bacillariales</taxon>
        <taxon>Bacillariaceae</taxon>
        <taxon>Pseudo-nitzschia</taxon>
    </lineage>
</organism>
<dbReference type="Proteomes" id="UP000291116">
    <property type="component" value="Unassembled WGS sequence"/>
</dbReference>
<feature type="compositionally biased region" description="Basic and acidic residues" evidence="1">
    <location>
        <begin position="355"/>
        <end position="367"/>
    </location>
</feature>
<gene>
    <name evidence="2" type="ORF">PSNMU_V1.4_AUG-EV-PASAV3_0054220</name>
</gene>
<feature type="compositionally biased region" description="Polar residues" evidence="1">
    <location>
        <begin position="296"/>
        <end position="307"/>
    </location>
</feature>
<dbReference type="EMBL" id="CAACVS010000176">
    <property type="protein sequence ID" value="VEU38600.1"/>
    <property type="molecule type" value="Genomic_DNA"/>
</dbReference>
<name>A0A448Z9B6_9STRA</name>
<evidence type="ECO:0000313" key="3">
    <source>
        <dbReference type="Proteomes" id="UP000291116"/>
    </source>
</evidence>
<feature type="compositionally biased region" description="Basic residues" evidence="1">
    <location>
        <begin position="386"/>
        <end position="397"/>
    </location>
</feature>